<comment type="caution">
    <text evidence="2">The sequence shown here is derived from an EMBL/GenBank/DDBJ whole genome shotgun (WGS) entry which is preliminary data.</text>
</comment>
<proteinExistence type="predicted"/>
<reference evidence="2 3" key="1">
    <citation type="submission" date="2024-10" db="EMBL/GenBank/DDBJ databases">
        <title>The Natural Products Discovery Center: Release of the First 8490 Sequenced Strains for Exploring Actinobacteria Biosynthetic Diversity.</title>
        <authorList>
            <person name="Kalkreuter E."/>
            <person name="Kautsar S.A."/>
            <person name="Yang D."/>
            <person name="Bader C.D."/>
            <person name="Teijaro C.N."/>
            <person name="Fluegel L."/>
            <person name="Davis C.M."/>
            <person name="Simpson J.R."/>
            <person name="Lauterbach L."/>
            <person name="Steele A.D."/>
            <person name="Gui C."/>
            <person name="Meng S."/>
            <person name="Li G."/>
            <person name="Viehrig K."/>
            <person name="Ye F."/>
            <person name="Su P."/>
            <person name="Kiefer A.F."/>
            <person name="Nichols A."/>
            <person name="Cepeda A.J."/>
            <person name="Yan W."/>
            <person name="Fan B."/>
            <person name="Jiang Y."/>
            <person name="Adhikari A."/>
            <person name="Zheng C.-J."/>
            <person name="Schuster L."/>
            <person name="Cowan T.M."/>
            <person name="Smanski M.J."/>
            <person name="Chevrette M.G."/>
            <person name="De Carvalho L.P.S."/>
            <person name="Shen B."/>
        </authorList>
    </citation>
    <scope>NUCLEOTIDE SEQUENCE [LARGE SCALE GENOMIC DNA]</scope>
    <source>
        <strain evidence="2 3">NPDC020568</strain>
    </source>
</reference>
<name>A0ABW7TZP3_9NOCA</name>
<dbReference type="GeneID" id="93509396"/>
<feature type="compositionally biased region" description="Basic and acidic residues" evidence="1">
    <location>
        <begin position="158"/>
        <end position="167"/>
    </location>
</feature>
<gene>
    <name evidence="2" type="ORF">ACH4WX_31540</name>
</gene>
<accession>A0ABW7TZP3</accession>
<evidence type="ECO:0000313" key="2">
    <source>
        <dbReference type="EMBL" id="MFI1465268.1"/>
    </source>
</evidence>
<evidence type="ECO:0000313" key="3">
    <source>
        <dbReference type="Proteomes" id="UP001611263"/>
    </source>
</evidence>
<dbReference type="Proteomes" id="UP001611263">
    <property type="component" value="Unassembled WGS sequence"/>
</dbReference>
<dbReference type="RefSeq" id="WP_051158055.1">
    <property type="nucleotide sequence ID" value="NZ_JBIRUQ010000015.1"/>
</dbReference>
<protein>
    <submittedName>
        <fullName evidence="2">Uncharacterized protein</fullName>
    </submittedName>
</protein>
<keyword evidence="3" id="KW-1185">Reference proteome</keyword>
<evidence type="ECO:0000256" key="1">
    <source>
        <dbReference type="SAM" id="MobiDB-lite"/>
    </source>
</evidence>
<dbReference type="EMBL" id="JBIRUQ010000015">
    <property type="protein sequence ID" value="MFI1465268.1"/>
    <property type="molecule type" value="Genomic_DNA"/>
</dbReference>
<sequence length="185" mass="19858">MSAENGDRVLLIRDVVRDVIADIAPDELPFVDRLRQLDDERVVRLLSRRRRGRDLLGFGLDEMVVLASPVVWIVVNEAAQRFTNSAITGGGKAARFGLRRLLGRTEAASAVPEMTRDQIAEVRARVLQSATDSGMDEERARLVADAVAGRLALGAAPDPDHTPEDGRSSAAGSEAGPDSDAGVPH</sequence>
<feature type="region of interest" description="Disordered" evidence="1">
    <location>
        <begin position="152"/>
        <end position="185"/>
    </location>
</feature>
<organism evidence="2 3">
    <name type="scientific">Nocardia carnea</name>
    <dbReference type="NCBI Taxonomy" id="37328"/>
    <lineage>
        <taxon>Bacteria</taxon>
        <taxon>Bacillati</taxon>
        <taxon>Actinomycetota</taxon>
        <taxon>Actinomycetes</taxon>
        <taxon>Mycobacteriales</taxon>
        <taxon>Nocardiaceae</taxon>
        <taxon>Nocardia</taxon>
    </lineage>
</organism>